<dbReference type="PANTHER" id="PTHR10357">
    <property type="entry name" value="ALPHA-AMYLASE FAMILY MEMBER"/>
    <property type="match status" value="1"/>
</dbReference>
<feature type="domain" description="Glycosyl hydrolase family 13 catalytic" evidence="1">
    <location>
        <begin position="193"/>
        <end position="537"/>
    </location>
</feature>
<dbReference type="RefSeq" id="WP_413271624.1">
    <property type="nucleotide sequence ID" value="NZ_JBHFNQ010000128.1"/>
</dbReference>
<gene>
    <name evidence="2" type="ORF">ACE1CC_17020</name>
</gene>
<protein>
    <submittedName>
        <fullName evidence="2">Glycoside hydrolase family 13 protein</fullName>
        <ecNumber evidence="2">3.2.1.-</ecNumber>
    </submittedName>
</protein>
<dbReference type="Gene3D" id="3.20.20.80">
    <property type="entry name" value="Glycosidases"/>
    <property type="match status" value="1"/>
</dbReference>
<dbReference type="CDD" id="cd11338">
    <property type="entry name" value="AmyAc_CMD"/>
    <property type="match status" value="1"/>
</dbReference>
<dbReference type="GO" id="GO:0016798">
    <property type="term" value="F:hydrolase activity, acting on glycosyl bonds"/>
    <property type="evidence" value="ECO:0007669"/>
    <property type="project" value="UniProtKB-KW"/>
</dbReference>
<dbReference type="InterPro" id="IPR017853">
    <property type="entry name" value="GH"/>
</dbReference>
<evidence type="ECO:0000313" key="3">
    <source>
        <dbReference type="Proteomes" id="UP001576774"/>
    </source>
</evidence>
<proteinExistence type="predicted"/>
<dbReference type="EMBL" id="JBHFNQ010000128">
    <property type="protein sequence ID" value="MFB2878554.1"/>
    <property type="molecule type" value="Genomic_DNA"/>
</dbReference>
<name>A0ABV4X6Y1_9CYAN</name>
<organism evidence="2 3">
    <name type="scientific">Floridaenema aerugineum BLCC-F46</name>
    <dbReference type="NCBI Taxonomy" id="3153654"/>
    <lineage>
        <taxon>Bacteria</taxon>
        <taxon>Bacillati</taxon>
        <taxon>Cyanobacteriota</taxon>
        <taxon>Cyanophyceae</taxon>
        <taxon>Oscillatoriophycideae</taxon>
        <taxon>Aerosakkonematales</taxon>
        <taxon>Aerosakkonemataceae</taxon>
        <taxon>Floridanema</taxon>
        <taxon>Floridanema aerugineum</taxon>
    </lineage>
</organism>
<keyword evidence="2" id="KW-0378">Hydrolase</keyword>
<reference evidence="2 3" key="1">
    <citation type="submission" date="2024-09" db="EMBL/GenBank/DDBJ databases">
        <title>Floridaenema gen nov. (Aerosakkonemataceae, Aerosakkonematales ord. nov., Cyanobacteria) from benthic tropical and subtropical fresh waters, with the description of four new species.</title>
        <authorList>
            <person name="Moretto J.A."/>
            <person name="Berthold D.E."/>
            <person name="Lefler F.W."/>
            <person name="Huang I.-S."/>
            <person name="Laughinghouse H. IV."/>
        </authorList>
    </citation>
    <scope>NUCLEOTIDE SEQUENCE [LARGE SCALE GENOMIC DNA]</scope>
    <source>
        <strain evidence="2 3">BLCC-F46</strain>
    </source>
</reference>
<dbReference type="SUPFAM" id="SSF51445">
    <property type="entry name" value="(Trans)glycosidases"/>
    <property type="match status" value="1"/>
</dbReference>
<dbReference type="Proteomes" id="UP001576774">
    <property type="component" value="Unassembled WGS sequence"/>
</dbReference>
<dbReference type="EC" id="3.2.1.-" evidence="2"/>
<dbReference type="InterPro" id="IPR006047">
    <property type="entry name" value="GH13_cat_dom"/>
</dbReference>
<dbReference type="PANTHER" id="PTHR10357:SF199">
    <property type="entry name" value="ALPHA AMYLASE CATALYTIC REGION"/>
    <property type="match status" value="1"/>
</dbReference>
<keyword evidence="3" id="KW-1185">Reference proteome</keyword>
<sequence length="621" mass="71136">MTDRIPQLPEFIFGSLSTSQGRLQQTRMARVGLFHDLTLNPIDPTDNEPILITVRVGVEIAAKAVSLHYTTDADLSLSPLDLEHPSIITLPMQRTHIEWDTLQWCYLEQWSVSIPGQPQGTQVSYIITATTTNNQTIACPYVDVKALKELANAEDFDFQALEKKYQDNKPQIYQFVVGQQTIPAWIEEAIIYQIFVDRFAPNPGNAFHTPSDRSGIYGGTLNGIRSKLDYLQDLGVNCLWLTPIFPSPSHHGYDPIDYSTIEPRLGTMEDWQKLILEAHQRGIRIILDYVVNHVSSEHAAFQTALGDRQHPTYNWFRFRNHPLEYDCFFDVPGQPEVNSDHPGVREHFIQNACIWLQQGCDGFRLDYAHGVSHAFWSVFREATRRTKSDSVTLGEITQPPSVMRSYIGRMDGCLDFRLLELLRGFFAFESLSVSQFDRAIEQHLAYFGSSLVLPSFLDNHDMNRFLWLVKGDKRRLKLAVLCQFTLPHPPIIYYGTEVGLSQLENVGRLEESRLPMLWDAEQDTSLLAFYKQLIALRRKTTDLWQQPRQTWLLDDANRVYGYECGEYAIALNANAQDFTLSFPEHWRSPQVILTTDSTILWNPQTHQLNLPPFAGVVLQKA</sequence>
<accession>A0ABV4X6Y1</accession>
<evidence type="ECO:0000313" key="2">
    <source>
        <dbReference type="EMBL" id="MFB2878554.1"/>
    </source>
</evidence>
<evidence type="ECO:0000259" key="1">
    <source>
        <dbReference type="SMART" id="SM00642"/>
    </source>
</evidence>
<keyword evidence="2" id="KW-0326">Glycosidase</keyword>
<comment type="caution">
    <text evidence="2">The sequence shown here is derived from an EMBL/GenBank/DDBJ whole genome shotgun (WGS) entry which is preliminary data.</text>
</comment>
<dbReference type="SMART" id="SM00642">
    <property type="entry name" value="Aamy"/>
    <property type="match status" value="1"/>
</dbReference>
<dbReference type="Pfam" id="PF00128">
    <property type="entry name" value="Alpha-amylase"/>
    <property type="match status" value="1"/>
</dbReference>